<organism evidence="2 3">
    <name type="scientific">Pseudoflavonifractor hominis</name>
    <dbReference type="NCBI Taxonomy" id="2763059"/>
    <lineage>
        <taxon>Bacteria</taxon>
        <taxon>Bacillati</taxon>
        <taxon>Bacillota</taxon>
        <taxon>Clostridia</taxon>
        <taxon>Eubacteriales</taxon>
        <taxon>Oscillospiraceae</taxon>
        <taxon>Pseudoflavonifractor</taxon>
    </lineage>
</organism>
<accession>A0ABR7HPK9</accession>
<keyword evidence="1" id="KW-0472">Membrane</keyword>
<keyword evidence="1" id="KW-0812">Transmembrane</keyword>
<dbReference type="EMBL" id="JACOPR010000001">
    <property type="protein sequence ID" value="MBC5729456.1"/>
    <property type="molecule type" value="Genomic_DNA"/>
</dbReference>
<dbReference type="RefSeq" id="WP_186962820.1">
    <property type="nucleotide sequence ID" value="NZ_JACOPR010000001.1"/>
</dbReference>
<dbReference type="Pfam" id="PF06898">
    <property type="entry name" value="YqfD"/>
    <property type="match status" value="1"/>
</dbReference>
<dbReference type="Proteomes" id="UP000660021">
    <property type="component" value="Unassembled WGS sequence"/>
</dbReference>
<gene>
    <name evidence="2" type="ORF">H8S34_01220</name>
</gene>
<sequence>MKKVVNFLRGSVEVEAQGAFPERFLNLCAQRGVSFWGVEWVESTAVRLKVPRQERGDLEDLATRSGCTLSEVERGGLPTFLERFRRRYALLAGLALSLLAVLLMTQFVLVVDVSGNTEVPSATILSTLRRQGVRPGAFGPALEINYIEQRALLELEGISWMSINLHGARAEVLVRERVKAPELVDESEHGDIIAETDGVITRLEVLAGETERKVGEPVAAGDVLIQGNVLLEGPMYSEQDVGWQQVRAQGRVEAKTWRTLQATIPLTAQVKEYTGRETGRWFLTILGKRINFYRKSGISFPQYDKISSTWNAGSGMDLALPLSLGRETMREYTLTPAEVDLAAAQEMLEAQLERALTEQIEGGSITRTEYTAVVTDEMLTVTLRAECTEEIGRFVPFDEPGYQTRLPAGRGDETNS</sequence>
<name>A0ABR7HPK9_9FIRM</name>
<keyword evidence="3" id="KW-1185">Reference proteome</keyword>
<reference evidence="2 3" key="1">
    <citation type="submission" date="2020-08" db="EMBL/GenBank/DDBJ databases">
        <title>Genome public.</title>
        <authorList>
            <person name="Liu C."/>
            <person name="Sun Q."/>
        </authorList>
    </citation>
    <scope>NUCLEOTIDE SEQUENCE [LARGE SCALE GENOMIC DNA]</scope>
    <source>
        <strain evidence="2 3">New-38</strain>
    </source>
</reference>
<evidence type="ECO:0000313" key="3">
    <source>
        <dbReference type="Proteomes" id="UP000660021"/>
    </source>
</evidence>
<proteinExistence type="predicted"/>
<dbReference type="InterPro" id="IPR010690">
    <property type="entry name" value="YqfD"/>
</dbReference>
<evidence type="ECO:0000256" key="1">
    <source>
        <dbReference type="SAM" id="Phobius"/>
    </source>
</evidence>
<evidence type="ECO:0000313" key="2">
    <source>
        <dbReference type="EMBL" id="MBC5729456.1"/>
    </source>
</evidence>
<protein>
    <submittedName>
        <fullName evidence="2">Sporulation protein YqfD</fullName>
    </submittedName>
</protein>
<keyword evidence="1" id="KW-1133">Transmembrane helix</keyword>
<comment type="caution">
    <text evidence="2">The sequence shown here is derived from an EMBL/GenBank/DDBJ whole genome shotgun (WGS) entry which is preliminary data.</text>
</comment>
<feature type="transmembrane region" description="Helical" evidence="1">
    <location>
        <begin position="88"/>
        <end position="111"/>
    </location>
</feature>